<dbReference type="EMBL" id="AE009442">
    <property type="protein sequence ID" value="AAO29278.1"/>
    <property type="molecule type" value="Genomic_DNA"/>
</dbReference>
<name>Q87BL7_XYLFT</name>
<protein>
    <submittedName>
        <fullName evidence="1">Uncharacterized protein</fullName>
    </submittedName>
</protein>
<dbReference type="KEGG" id="xft:PD_1434"/>
<keyword evidence="2" id="KW-1185">Reference proteome</keyword>
<sequence length="120" mass="12390">MTGRCSVWCGPQGRGAAHQDQGWAMDCSKCATVAQRWDFRVGGCGGSTARGTGNIYVAVAGSVLLEGLKTINAGLAHLGCAGGSETTETPKKISAIGFYSLINSVTYVDSCNAYCGMESI</sequence>
<gene>
    <name evidence="1" type="ordered locus">PD_1434</name>
</gene>
<accession>Q87BL7</accession>
<reference evidence="1 2" key="1">
    <citation type="journal article" date="2003" name="J. Bacteriol.">
        <title>Comparative analyses of the complete genome sequences of Pierce's disease and citrus variegated chlorosis strains of Xylella fastidiosa.</title>
        <authorList>
            <person name="Van Sluys M.A."/>
            <person name="de Oliveira M.C."/>
            <person name="Monteiro-Vitorello C.B."/>
            <person name="Miyaki C.Y."/>
            <person name="Furlan L.R."/>
            <person name="Camargo L.E."/>
            <person name="da Silva A.C."/>
            <person name="Moon D.H."/>
            <person name="Takita M.A."/>
            <person name="Lemos E.G."/>
            <person name="Machado M.A."/>
            <person name="Ferro M.I."/>
            <person name="da Silva F.R."/>
            <person name="Goldman M.H."/>
            <person name="Goldman G.H."/>
            <person name="Lemos M.V."/>
            <person name="El-Dorry H."/>
            <person name="Tsai S.M."/>
            <person name="Carrer H."/>
            <person name="Carraro D.M."/>
            <person name="de Oliveira R.C."/>
            <person name="Nunes L.R."/>
            <person name="Siqueira W.J."/>
            <person name="Coutinho L.L."/>
            <person name="Kimura E.T."/>
            <person name="Ferro E.S."/>
            <person name="Harakava R."/>
            <person name="Kuramae E.E."/>
            <person name="Marino C.L."/>
            <person name="Giglioti E."/>
            <person name="Abreu I.L."/>
            <person name="Alves L.M."/>
            <person name="do Amaral A.M."/>
            <person name="Baia G.S."/>
            <person name="Blanco S.R."/>
            <person name="Brito M.S."/>
            <person name="Cannavan F.S."/>
            <person name="Celestino A.V."/>
            <person name="da Cunha A.F."/>
            <person name="Fenille R.C."/>
            <person name="Ferro J.A."/>
            <person name="Formighieri E.F."/>
            <person name="Kishi L.T."/>
            <person name="Leoni S.G."/>
            <person name="Oliveira A.R."/>
            <person name="Rosa V.E.Jr."/>
            <person name="Sassaki F.T."/>
            <person name="Sena J.A."/>
            <person name="de Souza A.A."/>
            <person name="Truffi D."/>
            <person name="Tsukumo F."/>
            <person name="Yanai G.M."/>
            <person name="Zaros L.G."/>
            <person name="Civerolo E.L."/>
            <person name="Simpson A.J."/>
            <person name="Almeida N.F.Jr."/>
            <person name="Setubal J.C."/>
            <person name="Kitajima J.P."/>
        </authorList>
    </citation>
    <scope>NUCLEOTIDE SEQUENCE [LARGE SCALE GENOMIC DNA]</scope>
    <source>
        <strain evidence="2">Temecula1 / ATCC 700964</strain>
    </source>
</reference>
<evidence type="ECO:0000313" key="2">
    <source>
        <dbReference type="Proteomes" id="UP000002516"/>
    </source>
</evidence>
<organism evidence="1 2">
    <name type="scientific">Xylella fastidiosa (strain Temecula1 / ATCC 700964)</name>
    <dbReference type="NCBI Taxonomy" id="183190"/>
    <lineage>
        <taxon>Bacteria</taxon>
        <taxon>Pseudomonadati</taxon>
        <taxon>Pseudomonadota</taxon>
        <taxon>Gammaproteobacteria</taxon>
        <taxon>Lysobacterales</taxon>
        <taxon>Lysobacteraceae</taxon>
        <taxon>Xylella</taxon>
    </lineage>
</organism>
<dbReference type="Proteomes" id="UP000002516">
    <property type="component" value="Chromosome"/>
</dbReference>
<dbReference type="HOGENOM" id="CLU_2048831_0_0_6"/>
<proteinExistence type="predicted"/>
<dbReference type="AlphaFoldDB" id="Q87BL7"/>
<evidence type="ECO:0000313" key="1">
    <source>
        <dbReference type="EMBL" id="AAO29278.1"/>
    </source>
</evidence>